<feature type="transmembrane region" description="Helical" evidence="3">
    <location>
        <begin position="99"/>
        <end position="119"/>
    </location>
</feature>
<dbReference type="InterPro" id="IPR050327">
    <property type="entry name" value="Proton-linked_MCT"/>
</dbReference>
<proteinExistence type="inferred from homology"/>
<accession>A0A1L9SF95</accession>
<keyword evidence="6" id="KW-1185">Reference proteome</keyword>
<dbReference type="VEuPathDB" id="FungiDB:ASPZODRAFT_133743"/>
<dbReference type="PROSITE" id="PS50850">
    <property type="entry name" value="MFS"/>
    <property type="match status" value="1"/>
</dbReference>
<feature type="transmembrane region" description="Helical" evidence="3">
    <location>
        <begin position="233"/>
        <end position="255"/>
    </location>
</feature>
<dbReference type="RefSeq" id="XP_022580381.1">
    <property type="nucleotide sequence ID" value="XM_022723342.1"/>
</dbReference>
<feature type="transmembrane region" description="Helical" evidence="3">
    <location>
        <begin position="68"/>
        <end position="87"/>
    </location>
</feature>
<evidence type="ECO:0000256" key="1">
    <source>
        <dbReference type="ARBA" id="ARBA00004141"/>
    </source>
</evidence>
<feature type="transmembrane region" description="Helical" evidence="3">
    <location>
        <begin position="178"/>
        <end position="196"/>
    </location>
</feature>
<dbReference type="InterPro" id="IPR011701">
    <property type="entry name" value="MFS"/>
</dbReference>
<evidence type="ECO:0000256" key="3">
    <source>
        <dbReference type="SAM" id="Phobius"/>
    </source>
</evidence>
<dbReference type="GeneID" id="34609807"/>
<keyword evidence="3" id="KW-0812">Transmembrane</keyword>
<sequence length="363" mass="39422">MVHRRLGLRFVMVLGTLLLSVALVGSSFASKIWHLFLSQGVFFGWGMGFLYLPALSALPAWFSSKRSLACGLAASGAGMGGLLYNLAAGYAVQKIGVAWSYRVFALVGLAVNLVCALVMKEWGGSSEHNHRYIRIHEFKHLGLILIALWGIVTEFGYITLLYSLPAYAASIELDTQQGSMASAMLNLGLVVGRPLVGHFSDQYGRINVSMAMTGLCGVLCFALWMPATSYGLLLAFATLVGMICGTFWSAVSAVTAEVVGVQRVSPAFSLICIALVAPTTFAEPAALTLSTWSGYQGTQIFVACMFLAGSLCLWLLRSWQLFVIERKGRLARDEESSSHRELLSIVAYMDWISVRKLFLSGRV</sequence>
<dbReference type="GO" id="GO:0022857">
    <property type="term" value="F:transmembrane transporter activity"/>
    <property type="evidence" value="ECO:0007669"/>
    <property type="project" value="InterPro"/>
</dbReference>
<keyword evidence="3" id="KW-0472">Membrane</keyword>
<dbReference type="InterPro" id="IPR020846">
    <property type="entry name" value="MFS_dom"/>
</dbReference>
<organism evidence="5 6">
    <name type="scientific">Penicilliopsis zonata CBS 506.65</name>
    <dbReference type="NCBI Taxonomy" id="1073090"/>
    <lineage>
        <taxon>Eukaryota</taxon>
        <taxon>Fungi</taxon>
        <taxon>Dikarya</taxon>
        <taxon>Ascomycota</taxon>
        <taxon>Pezizomycotina</taxon>
        <taxon>Eurotiomycetes</taxon>
        <taxon>Eurotiomycetidae</taxon>
        <taxon>Eurotiales</taxon>
        <taxon>Aspergillaceae</taxon>
        <taxon>Penicilliopsis</taxon>
    </lineage>
</organism>
<feature type="transmembrane region" description="Helical" evidence="3">
    <location>
        <begin position="299"/>
        <end position="316"/>
    </location>
</feature>
<feature type="transmembrane region" description="Helical" evidence="3">
    <location>
        <begin position="267"/>
        <end position="287"/>
    </location>
</feature>
<dbReference type="PANTHER" id="PTHR11360:SF315">
    <property type="entry name" value="TRANSPORTER MCH2-RELATED"/>
    <property type="match status" value="1"/>
</dbReference>
<dbReference type="Gene3D" id="1.20.1250.20">
    <property type="entry name" value="MFS general substrate transporter like domains"/>
    <property type="match status" value="2"/>
</dbReference>
<evidence type="ECO:0000259" key="4">
    <source>
        <dbReference type="PROSITE" id="PS50850"/>
    </source>
</evidence>
<dbReference type="Pfam" id="PF07690">
    <property type="entry name" value="MFS_1"/>
    <property type="match status" value="2"/>
</dbReference>
<dbReference type="AlphaFoldDB" id="A0A1L9SF95"/>
<feature type="transmembrane region" description="Helical" evidence="3">
    <location>
        <begin position="208"/>
        <end position="227"/>
    </location>
</feature>
<feature type="transmembrane region" description="Helical" evidence="3">
    <location>
        <begin position="140"/>
        <end position="158"/>
    </location>
</feature>
<reference evidence="6" key="1">
    <citation type="journal article" date="2017" name="Genome Biol.">
        <title>Comparative genomics reveals high biological diversity and specific adaptations in the industrially and medically important fungal genus Aspergillus.</title>
        <authorList>
            <person name="de Vries R.P."/>
            <person name="Riley R."/>
            <person name="Wiebenga A."/>
            <person name="Aguilar-Osorio G."/>
            <person name="Amillis S."/>
            <person name="Uchima C.A."/>
            <person name="Anderluh G."/>
            <person name="Asadollahi M."/>
            <person name="Askin M."/>
            <person name="Barry K."/>
            <person name="Battaglia E."/>
            <person name="Bayram O."/>
            <person name="Benocci T."/>
            <person name="Braus-Stromeyer S.A."/>
            <person name="Caldana C."/>
            <person name="Canovas D."/>
            <person name="Cerqueira G.C."/>
            <person name="Chen F."/>
            <person name="Chen W."/>
            <person name="Choi C."/>
            <person name="Clum A."/>
            <person name="Dos Santos R.A."/>
            <person name="Damasio A.R."/>
            <person name="Diallinas G."/>
            <person name="Emri T."/>
            <person name="Fekete E."/>
            <person name="Flipphi M."/>
            <person name="Freyberg S."/>
            <person name="Gallo A."/>
            <person name="Gournas C."/>
            <person name="Habgood R."/>
            <person name="Hainaut M."/>
            <person name="Harispe M.L."/>
            <person name="Henrissat B."/>
            <person name="Hilden K.S."/>
            <person name="Hope R."/>
            <person name="Hossain A."/>
            <person name="Karabika E."/>
            <person name="Karaffa L."/>
            <person name="Karanyi Z."/>
            <person name="Krasevec N."/>
            <person name="Kuo A."/>
            <person name="Kusch H."/>
            <person name="LaButti K."/>
            <person name="Lagendijk E.L."/>
            <person name="Lapidus A."/>
            <person name="Levasseur A."/>
            <person name="Lindquist E."/>
            <person name="Lipzen A."/>
            <person name="Logrieco A.F."/>
            <person name="MacCabe A."/>
            <person name="Maekelae M.R."/>
            <person name="Malavazi I."/>
            <person name="Melin P."/>
            <person name="Meyer V."/>
            <person name="Mielnichuk N."/>
            <person name="Miskei M."/>
            <person name="Molnar A.P."/>
            <person name="Mule G."/>
            <person name="Ngan C.Y."/>
            <person name="Orejas M."/>
            <person name="Orosz E."/>
            <person name="Ouedraogo J.P."/>
            <person name="Overkamp K.M."/>
            <person name="Park H.-S."/>
            <person name="Perrone G."/>
            <person name="Piumi F."/>
            <person name="Punt P.J."/>
            <person name="Ram A.F."/>
            <person name="Ramon A."/>
            <person name="Rauscher S."/>
            <person name="Record E."/>
            <person name="Riano-Pachon D.M."/>
            <person name="Robert V."/>
            <person name="Roehrig J."/>
            <person name="Ruller R."/>
            <person name="Salamov A."/>
            <person name="Salih N.S."/>
            <person name="Samson R.A."/>
            <person name="Sandor E."/>
            <person name="Sanguinetti M."/>
            <person name="Schuetze T."/>
            <person name="Sepcic K."/>
            <person name="Shelest E."/>
            <person name="Sherlock G."/>
            <person name="Sophianopoulou V."/>
            <person name="Squina F.M."/>
            <person name="Sun H."/>
            <person name="Susca A."/>
            <person name="Todd R.B."/>
            <person name="Tsang A."/>
            <person name="Unkles S.E."/>
            <person name="van de Wiele N."/>
            <person name="van Rossen-Uffink D."/>
            <person name="Oliveira J.V."/>
            <person name="Vesth T.C."/>
            <person name="Visser J."/>
            <person name="Yu J.-H."/>
            <person name="Zhou M."/>
            <person name="Andersen M.R."/>
            <person name="Archer D.B."/>
            <person name="Baker S.E."/>
            <person name="Benoit I."/>
            <person name="Brakhage A.A."/>
            <person name="Braus G.H."/>
            <person name="Fischer R."/>
            <person name="Frisvad J.C."/>
            <person name="Goldman G.H."/>
            <person name="Houbraken J."/>
            <person name="Oakley B."/>
            <person name="Pocsi I."/>
            <person name="Scazzocchio C."/>
            <person name="Seiboth B."/>
            <person name="vanKuyk P.A."/>
            <person name="Wortman J."/>
            <person name="Dyer P.S."/>
            <person name="Grigoriev I.V."/>
        </authorList>
    </citation>
    <scope>NUCLEOTIDE SEQUENCE [LARGE SCALE GENOMIC DNA]</scope>
    <source>
        <strain evidence="6">CBS 506.65</strain>
    </source>
</reference>
<name>A0A1L9SF95_9EURO</name>
<feature type="transmembrane region" description="Helical" evidence="3">
    <location>
        <begin position="39"/>
        <end position="61"/>
    </location>
</feature>
<dbReference type="Proteomes" id="UP000184188">
    <property type="component" value="Unassembled WGS sequence"/>
</dbReference>
<feature type="domain" description="Major facilitator superfamily (MFS) profile" evidence="4">
    <location>
        <begin position="142"/>
        <end position="363"/>
    </location>
</feature>
<dbReference type="OrthoDB" id="6499973at2759"/>
<evidence type="ECO:0000256" key="2">
    <source>
        <dbReference type="ARBA" id="ARBA00006727"/>
    </source>
</evidence>
<keyword evidence="3" id="KW-1133">Transmembrane helix</keyword>
<evidence type="ECO:0000313" key="5">
    <source>
        <dbReference type="EMBL" id="OJJ45871.1"/>
    </source>
</evidence>
<dbReference type="InterPro" id="IPR036259">
    <property type="entry name" value="MFS_trans_sf"/>
</dbReference>
<comment type="similarity">
    <text evidence="2">Belongs to the major facilitator superfamily. Monocarboxylate porter (TC 2.A.1.13) family.</text>
</comment>
<protein>
    <recommendedName>
        <fullName evidence="4">Major facilitator superfamily (MFS) profile domain-containing protein</fullName>
    </recommendedName>
</protein>
<dbReference type="EMBL" id="KV878344">
    <property type="protein sequence ID" value="OJJ45871.1"/>
    <property type="molecule type" value="Genomic_DNA"/>
</dbReference>
<evidence type="ECO:0000313" key="6">
    <source>
        <dbReference type="Proteomes" id="UP000184188"/>
    </source>
</evidence>
<gene>
    <name evidence="5" type="ORF">ASPZODRAFT_133743</name>
</gene>
<comment type="subcellular location">
    <subcellularLocation>
        <location evidence="1">Membrane</location>
        <topology evidence="1">Multi-pass membrane protein</topology>
    </subcellularLocation>
</comment>
<dbReference type="SUPFAM" id="SSF103473">
    <property type="entry name" value="MFS general substrate transporter"/>
    <property type="match status" value="1"/>
</dbReference>
<dbReference type="GO" id="GO:0016020">
    <property type="term" value="C:membrane"/>
    <property type="evidence" value="ECO:0007669"/>
    <property type="project" value="UniProtKB-SubCell"/>
</dbReference>
<dbReference type="PANTHER" id="PTHR11360">
    <property type="entry name" value="MONOCARBOXYLATE TRANSPORTER"/>
    <property type="match status" value="1"/>
</dbReference>